<dbReference type="Proteomes" id="UP001449178">
    <property type="component" value="Chromosome"/>
</dbReference>
<accession>A0ABZ3C0D5</accession>
<dbReference type="EMBL" id="CP150637">
    <property type="protein sequence ID" value="WZW87587.1"/>
    <property type="molecule type" value="Genomic_DNA"/>
</dbReference>
<sequence length="53" mass="5996">MQVQSNRAPADERFSISRQWIDPGIQEIPGRESTTIAGARLMEERGHSLRRCG</sequence>
<reference evidence="1 2" key="1">
    <citation type="submission" date="2024-03" db="EMBL/GenBank/DDBJ databases">
        <title>Complete Genome Sequence and Annotation of Ignatzschineria larvae DSM 13226.</title>
        <authorList>
            <person name="Cantrell E."/>
            <person name="Burcham Z.M."/>
        </authorList>
    </citation>
    <scope>NUCLEOTIDE SEQUENCE [LARGE SCALE GENOMIC DNA]</scope>
    <source>
        <strain evidence="1 2">DSM 13226</strain>
    </source>
</reference>
<organism evidence="1 2">
    <name type="scientific">Ignatzschineria larvae DSM 13226</name>
    <dbReference type="NCBI Taxonomy" id="1111732"/>
    <lineage>
        <taxon>Bacteria</taxon>
        <taxon>Pseudomonadati</taxon>
        <taxon>Pseudomonadota</taxon>
        <taxon>Gammaproteobacteria</taxon>
        <taxon>Cardiobacteriales</taxon>
        <taxon>Ignatzschineriaceae</taxon>
        <taxon>Ignatzschineria</taxon>
    </lineage>
</organism>
<protein>
    <submittedName>
        <fullName evidence="1">Uncharacterized protein</fullName>
    </submittedName>
</protein>
<name>A0ABZ3C0D5_9GAMM</name>
<evidence type="ECO:0000313" key="2">
    <source>
        <dbReference type="Proteomes" id="UP001449178"/>
    </source>
</evidence>
<keyword evidence="2" id="KW-1185">Reference proteome</keyword>
<dbReference type="RefSeq" id="WP_342386848.1">
    <property type="nucleotide sequence ID" value="NZ_CP150637.1"/>
</dbReference>
<gene>
    <name evidence="1" type="ORF">WMO13_09480</name>
</gene>
<proteinExistence type="predicted"/>
<evidence type="ECO:0000313" key="1">
    <source>
        <dbReference type="EMBL" id="WZW87587.1"/>
    </source>
</evidence>